<proteinExistence type="predicted"/>
<evidence type="ECO:0000313" key="1">
    <source>
        <dbReference type="EMBL" id="EPT04233.1"/>
    </source>
</evidence>
<dbReference type="OrthoDB" id="432970at2759"/>
<name>S8EJ42_FOMSC</name>
<dbReference type="AlphaFoldDB" id="S8EJ42"/>
<organism evidence="1 2">
    <name type="scientific">Fomitopsis schrenkii</name>
    <name type="common">Brown rot fungus</name>
    <dbReference type="NCBI Taxonomy" id="2126942"/>
    <lineage>
        <taxon>Eukaryota</taxon>
        <taxon>Fungi</taxon>
        <taxon>Dikarya</taxon>
        <taxon>Basidiomycota</taxon>
        <taxon>Agaricomycotina</taxon>
        <taxon>Agaricomycetes</taxon>
        <taxon>Polyporales</taxon>
        <taxon>Fomitopsis</taxon>
    </lineage>
</organism>
<reference evidence="1 2" key="1">
    <citation type="journal article" date="2012" name="Science">
        <title>The Paleozoic origin of enzymatic lignin decomposition reconstructed from 31 fungal genomes.</title>
        <authorList>
            <person name="Floudas D."/>
            <person name="Binder M."/>
            <person name="Riley R."/>
            <person name="Barry K."/>
            <person name="Blanchette R.A."/>
            <person name="Henrissat B."/>
            <person name="Martinez A.T."/>
            <person name="Otillar R."/>
            <person name="Spatafora J.W."/>
            <person name="Yadav J.S."/>
            <person name="Aerts A."/>
            <person name="Benoit I."/>
            <person name="Boyd A."/>
            <person name="Carlson A."/>
            <person name="Copeland A."/>
            <person name="Coutinho P.M."/>
            <person name="de Vries R.P."/>
            <person name="Ferreira P."/>
            <person name="Findley K."/>
            <person name="Foster B."/>
            <person name="Gaskell J."/>
            <person name="Glotzer D."/>
            <person name="Gorecki P."/>
            <person name="Heitman J."/>
            <person name="Hesse C."/>
            <person name="Hori C."/>
            <person name="Igarashi K."/>
            <person name="Jurgens J.A."/>
            <person name="Kallen N."/>
            <person name="Kersten P."/>
            <person name="Kohler A."/>
            <person name="Kuees U."/>
            <person name="Kumar T.K.A."/>
            <person name="Kuo A."/>
            <person name="LaButti K."/>
            <person name="Larrondo L.F."/>
            <person name="Lindquist E."/>
            <person name="Ling A."/>
            <person name="Lombard V."/>
            <person name="Lucas S."/>
            <person name="Lundell T."/>
            <person name="Martin R."/>
            <person name="McLaughlin D.J."/>
            <person name="Morgenstern I."/>
            <person name="Morin E."/>
            <person name="Murat C."/>
            <person name="Nagy L.G."/>
            <person name="Nolan M."/>
            <person name="Ohm R.A."/>
            <person name="Patyshakuliyeva A."/>
            <person name="Rokas A."/>
            <person name="Ruiz-Duenas F.J."/>
            <person name="Sabat G."/>
            <person name="Salamov A."/>
            <person name="Samejima M."/>
            <person name="Schmutz J."/>
            <person name="Slot J.C."/>
            <person name="St John F."/>
            <person name="Stenlid J."/>
            <person name="Sun H."/>
            <person name="Sun S."/>
            <person name="Syed K."/>
            <person name="Tsang A."/>
            <person name="Wiebenga A."/>
            <person name="Young D."/>
            <person name="Pisabarro A."/>
            <person name="Eastwood D.C."/>
            <person name="Martin F."/>
            <person name="Cullen D."/>
            <person name="Grigoriev I.V."/>
            <person name="Hibbett D.S."/>
        </authorList>
    </citation>
    <scope>NUCLEOTIDE SEQUENCE</scope>
    <source>
        <strain evidence="2">FP-58527</strain>
    </source>
</reference>
<dbReference type="STRING" id="743788.S8EJ42"/>
<dbReference type="EMBL" id="KE504127">
    <property type="protein sequence ID" value="EPT04233.1"/>
    <property type="molecule type" value="Genomic_DNA"/>
</dbReference>
<accession>S8EJ42</accession>
<keyword evidence="2" id="KW-1185">Reference proteome</keyword>
<evidence type="ECO:0000313" key="2">
    <source>
        <dbReference type="Proteomes" id="UP000015241"/>
    </source>
</evidence>
<dbReference type="HOGENOM" id="CLU_1677920_0_0_1"/>
<gene>
    <name evidence="1" type="ORF">FOMPIDRAFT_159226</name>
</gene>
<dbReference type="InParanoid" id="S8EJ42"/>
<protein>
    <submittedName>
        <fullName evidence="1">Uncharacterized protein</fullName>
    </submittedName>
</protein>
<dbReference type="Proteomes" id="UP000015241">
    <property type="component" value="Unassembled WGS sequence"/>
</dbReference>
<sequence>MTDIHKAETHFLGITLRKNKETSNPRAMYSLADAQVLPLTLLADKYKYIATAHDERPVDVLEEYFWKDRKKRLADGALGSVLAMSFELAPGEEMTVEEAVAKKNVPIWQPLGLFRATRNSLRAIPPLGHSFWKLCLKNALDGGAYSMKFQPWPAASS</sequence>
<dbReference type="eggNOG" id="ENOG502SUR6">
    <property type="taxonomic scope" value="Eukaryota"/>
</dbReference>